<feature type="domain" description="Ribosomal protein eL8/eL30/eS12/Gadd45" evidence="6">
    <location>
        <begin position="28"/>
        <end position="121"/>
    </location>
</feature>
<evidence type="ECO:0000256" key="4">
    <source>
        <dbReference type="RuleBase" id="RU000670"/>
    </source>
</evidence>
<dbReference type="PANTHER" id="PTHR11843">
    <property type="entry name" value="40S RIBOSOMAL PROTEIN S12"/>
    <property type="match status" value="1"/>
</dbReference>
<dbReference type="InterPro" id="IPR004038">
    <property type="entry name" value="Ribosomal_eL8/eL30/eS12/Gad45"/>
</dbReference>
<protein>
    <recommendedName>
        <fullName evidence="4">40S ribosomal protein S12</fullName>
    </recommendedName>
</protein>
<dbReference type="GO" id="GO:0006412">
    <property type="term" value="P:translation"/>
    <property type="evidence" value="ECO:0007669"/>
    <property type="project" value="InterPro"/>
</dbReference>
<dbReference type="InterPro" id="IPR029064">
    <property type="entry name" value="Ribosomal_eL30-like_sf"/>
</dbReference>
<dbReference type="GO" id="GO:0005840">
    <property type="term" value="C:ribosome"/>
    <property type="evidence" value="ECO:0007669"/>
    <property type="project" value="UniProtKB-KW"/>
</dbReference>
<evidence type="ECO:0000256" key="5">
    <source>
        <dbReference type="SAM" id="MobiDB-lite"/>
    </source>
</evidence>
<sequence>MSDHDEAPDIQEEVQEEEEEAVTDISSATKKVLKNALINDGLVRGLHEVAQILSQKKAHVCFLSESVDEPAYKKLVTALCKEASIPLVTVPNSKTLGEWSGLCKIDKNGEPRKVVGASCVAVTDWGEESDGMTFLLDHIKENK</sequence>
<evidence type="ECO:0000256" key="1">
    <source>
        <dbReference type="ARBA" id="ARBA00005824"/>
    </source>
</evidence>
<dbReference type="EMBL" id="CDMZ01005710">
    <property type="protein sequence ID" value="CEM53614.1"/>
    <property type="molecule type" value="Genomic_DNA"/>
</dbReference>
<dbReference type="InterPro" id="IPR000530">
    <property type="entry name" value="Ribosomal_eS12"/>
</dbReference>
<dbReference type="Gene3D" id="3.30.1330.30">
    <property type="match status" value="1"/>
</dbReference>
<feature type="compositionally biased region" description="Acidic residues" evidence="5">
    <location>
        <begin position="8"/>
        <end position="22"/>
    </location>
</feature>
<dbReference type="GO" id="GO:1990904">
    <property type="term" value="C:ribonucleoprotein complex"/>
    <property type="evidence" value="ECO:0007669"/>
    <property type="project" value="UniProtKB-KW"/>
</dbReference>
<dbReference type="FunFam" id="3.30.1330.30:FF:000019">
    <property type="entry name" value="40S ribosomal protein S12"/>
    <property type="match status" value="1"/>
</dbReference>
<keyword evidence="3 4" id="KW-0687">Ribonucleoprotein</keyword>
<evidence type="ECO:0000313" key="7">
    <source>
        <dbReference type="EMBL" id="CEM53614.1"/>
    </source>
</evidence>
<proteinExistence type="inferred from homology"/>
<reference evidence="7" key="1">
    <citation type="submission" date="2014-11" db="EMBL/GenBank/DDBJ databases">
        <authorList>
            <person name="Otto D Thomas"/>
            <person name="Naeem Raeece"/>
        </authorList>
    </citation>
    <scope>NUCLEOTIDE SEQUENCE</scope>
</reference>
<dbReference type="PhylomeDB" id="A0A0G4I9B4"/>
<comment type="similarity">
    <text evidence="1 4">Belongs to the eukaryotic ribosomal protein eS12 family.</text>
</comment>
<accession>A0A0G4I9B4</accession>
<gene>
    <name evidence="7" type="ORF">Cvel_2025</name>
</gene>
<dbReference type="GO" id="GO:0003735">
    <property type="term" value="F:structural constituent of ribosome"/>
    <property type="evidence" value="ECO:0007669"/>
    <property type="project" value="InterPro"/>
</dbReference>
<feature type="region of interest" description="Disordered" evidence="5">
    <location>
        <begin position="1"/>
        <end position="22"/>
    </location>
</feature>
<name>A0A0G4I9B4_9ALVE</name>
<organism evidence="7">
    <name type="scientific">Chromera velia CCMP2878</name>
    <dbReference type="NCBI Taxonomy" id="1169474"/>
    <lineage>
        <taxon>Eukaryota</taxon>
        <taxon>Sar</taxon>
        <taxon>Alveolata</taxon>
        <taxon>Colpodellida</taxon>
        <taxon>Chromeraceae</taxon>
        <taxon>Chromera</taxon>
    </lineage>
</organism>
<keyword evidence="2 4" id="KW-0689">Ribosomal protein</keyword>
<evidence type="ECO:0000259" key="6">
    <source>
        <dbReference type="Pfam" id="PF01248"/>
    </source>
</evidence>
<dbReference type="VEuPathDB" id="CryptoDB:Cvel_2025"/>
<evidence type="ECO:0000256" key="3">
    <source>
        <dbReference type="ARBA" id="ARBA00023274"/>
    </source>
</evidence>
<dbReference type="Pfam" id="PF01248">
    <property type="entry name" value="Ribosomal_L7Ae"/>
    <property type="match status" value="1"/>
</dbReference>
<dbReference type="AlphaFoldDB" id="A0A0G4I9B4"/>
<dbReference type="PRINTS" id="PR00972">
    <property type="entry name" value="RIBSOMALS12E"/>
</dbReference>
<evidence type="ECO:0000256" key="2">
    <source>
        <dbReference type="ARBA" id="ARBA00022980"/>
    </source>
</evidence>
<dbReference type="SUPFAM" id="SSF55315">
    <property type="entry name" value="L30e-like"/>
    <property type="match status" value="1"/>
</dbReference>